<feature type="chain" id="PRO_5036410450" evidence="2">
    <location>
        <begin position="18"/>
        <end position="328"/>
    </location>
</feature>
<protein>
    <submittedName>
        <fullName evidence="3">Uncharacterized protein</fullName>
    </submittedName>
</protein>
<organism evidence="3 5">
    <name type="scientific">Adineta steineri</name>
    <dbReference type="NCBI Taxonomy" id="433720"/>
    <lineage>
        <taxon>Eukaryota</taxon>
        <taxon>Metazoa</taxon>
        <taxon>Spiralia</taxon>
        <taxon>Gnathifera</taxon>
        <taxon>Rotifera</taxon>
        <taxon>Eurotatoria</taxon>
        <taxon>Bdelloidea</taxon>
        <taxon>Adinetida</taxon>
        <taxon>Adinetidae</taxon>
        <taxon>Adineta</taxon>
    </lineage>
</organism>
<evidence type="ECO:0000256" key="1">
    <source>
        <dbReference type="SAM" id="Coils"/>
    </source>
</evidence>
<dbReference type="AlphaFoldDB" id="A0A814LGR9"/>
<dbReference type="EMBL" id="CAJNON010000172">
    <property type="protein sequence ID" value="CAF1065557.1"/>
    <property type="molecule type" value="Genomic_DNA"/>
</dbReference>
<dbReference type="Proteomes" id="UP000663891">
    <property type="component" value="Unassembled WGS sequence"/>
</dbReference>
<sequence length="328" mass="36045">MQLFIIVLSICLSIIKADPQQDWYKTQLDTHVLPPFSEAHRILRVRILNELVSVNVALLTDATVTELANRLLCATRDVRTYFDQSVAASDNLRSQTDTKITTSVTQVGAYEQNIVDKNTEIHQTDQYLLGAQAALASAEQAVRDKEQNVRDAESALSTAEDVVEKAKKCHGLFGKRSSDDIPVTGRGWFSSITRPIVRPIENAIKDVIIKPVCSVINMGPVDSARNRRDSAYNELQNARNQLKKASTQLSSVNAGSIALQSAVTNMIDFDQLLAPLNAIYAATEKITAMTTTMHVSSAEIQQAKVHLAQIAILVPNIPFNMNTDLVCA</sequence>
<evidence type="ECO:0000313" key="4">
    <source>
        <dbReference type="EMBL" id="CAF4001752.1"/>
    </source>
</evidence>
<evidence type="ECO:0000313" key="5">
    <source>
        <dbReference type="Proteomes" id="UP000663891"/>
    </source>
</evidence>
<feature type="coiled-coil region" evidence="1">
    <location>
        <begin position="128"/>
        <end position="162"/>
    </location>
</feature>
<dbReference type="OrthoDB" id="10047771at2759"/>
<feature type="signal peptide" evidence="2">
    <location>
        <begin position="1"/>
        <end position="17"/>
    </location>
</feature>
<feature type="coiled-coil region" evidence="1">
    <location>
        <begin position="221"/>
        <end position="255"/>
    </location>
</feature>
<reference evidence="3" key="1">
    <citation type="submission" date="2021-02" db="EMBL/GenBank/DDBJ databases">
        <authorList>
            <person name="Nowell W R."/>
        </authorList>
    </citation>
    <scope>NUCLEOTIDE SEQUENCE</scope>
</reference>
<dbReference type="EMBL" id="CAJOAY010003096">
    <property type="protein sequence ID" value="CAF4001752.1"/>
    <property type="molecule type" value="Genomic_DNA"/>
</dbReference>
<evidence type="ECO:0000313" key="3">
    <source>
        <dbReference type="EMBL" id="CAF1065557.1"/>
    </source>
</evidence>
<comment type="caution">
    <text evidence="3">The sequence shown here is derived from an EMBL/GenBank/DDBJ whole genome shotgun (WGS) entry which is preliminary data.</text>
</comment>
<keyword evidence="2" id="KW-0732">Signal</keyword>
<evidence type="ECO:0000256" key="2">
    <source>
        <dbReference type="SAM" id="SignalP"/>
    </source>
</evidence>
<accession>A0A814LGR9</accession>
<name>A0A814LGR9_9BILA</name>
<keyword evidence="1" id="KW-0175">Coiled coil</keyword>
<proteinExistence type="predicted"/>
<gene>
    <name evidence="4" type="ORF">OKA104_LOCUS29827</name>
    <name evidence="3" type="ORF">VCS650_LOCUS18188</name>
</gene>
<dbReference type="Proteomes" id="UP000663881">
    <property type="component" value="Unassembled WGS sequence"/>
</dbReference>